<dbReference type="GO" id="GO:0000902">
    <property type="term" value="P:cell morphogenesis"/>
    <property type="evidence" value="ECO:0007669"/>
    <property type="project" value="TreeGrafter"/>
</dbReference>
<evidence type="ECO:0000259" key="12">
    <source>
        <dbReference type="PROSITE" id="PS50268"/>
    </source>
</evidence>
<keyword evidence="2" id="KW-1003">Cell membrane</keyword>
<evidence type="ECO:0000256" key="9">
    <source>
        <dbReference type="ARBA" id="ARBA00023180"/>
    </source>
</evidence>
<evidence type="ECO:0000256" key="3">
    <source>
        <dbReference type="ARBA" id="ARBA00022723"/>
    </source>
</evidence>
<dbReference type="GO" id="GO:0005509">
    <property type="term" value="F:calcium ion binding"/>
    <property type="evidence" value="ECO:0007669"/>
    <property type="project" value="UniProtKB-UniRule"/>
</dbReference>
<evidence type="ECO:0000256" key="8">
    <source>
        <dbReference type="ARBA" id="ARBA00023136"/>
    </source>
</evidence>
<evidence type="ECO:0000256" key="1">
    <source>
        <dbReference type="ARBA" id="ARBA00004236"/>
    </source>
</evidence>
<keyword evidence="3" id="KW-0479">Metal-binding</keyword>
<keyword evidence="7" id="KW-0130">Cell adhesion</keyword>
<dbReference type="GO" id="GO:0016342">
    <property type="term" value="C:catenin complex"/>
    <property type="evidence" value="ECO:0007669"/>
    <property type="project" value="TreeGrafter"/>
</dbReference>
<dbReference type="PANTHER" id="PTHR24027:SF433">
    <property type="entry name" value="CADHERIN 27-RELATED"/>
    <property type="match status" value="1"/>
</dbReference>
<keyword evidence="4 11" id="KW-0732">Signal</keyword>
<comment type="subcellular location">
    <subcellularLocation>
        <location evidence="1">Cell membrane</location>
    </subcellularLocation>
</comment>
<dbReference type="GO" id="GO:0016477">
    <property type="term" value="P:cell migration"/>
    <property type="evidence" value="ECO:0007669"/>
    <property type="project" value="TreeGrafter"/>
</dbReference>
<dbReference type="GO" id="GO:0034332">
    <property type="term" value="P:adherens junction organization"/>
    <property type="evidence" value="ECO:0007669"/>
    <property type="project" value="TreeGrafter"/>
</dbReference>
<feature type="domain" description="Cadherin" evidence="12">
    <location>
        <begin position="411"/>
        <end position="508"/>
    </location>
</feature>
<feature type="chain" id="PRO_5018713397" evidence="11">
    <location>
        <begin position="29"/>
        <end position="645"/>
    </location>
</feature>
<dbReference type="Pfam" id="PF00028">
    <property type="entry name" value="Cadherin"/>
    <property type="match status" value="2"/>
</dbReference>
<dbReference type="InterPro" id="IPR039808">
    <property type="entry name" value="Cadherin"/>
</dbReference>
<evidence type="ECO:0000256" key="7">
    <source>
        <dbReference type="ARBA" id="ARBA00022889"/>
    </source>
</evidence>
<dbReference type="Proteomes" id="UP000264800">
    <property type="component" value="Unplaced"/>
</dbReference>
<keyword evidence="5" id="KW-0677">Repeat</keyword>
<sequence>MKLHRPQECLLLIRFSCLFVFQVHFLSSSTCSELLSRQKRVWIIDSFEIEEENPGPFPYFLGKVRKSFKEGCKLRDMTIDTRLGVEIKIRDINDNPPRFNRDLFEITVDEELTQGKSKKQIDSPNSTFHYNIKSVFPKSPDTEFFVNENGLISFKGCLDYDVANEITVVVEAIDHGDKVQLSSSTTVLIHIEDSNNHLPIITGQTVSRYEFGTSPLKIHVTDKDSPHSKAWKAKYTIHNDDERNFKIETDPETNDGILTVVKPINYEEKTTRELMISVENEAPYFFCKVKQKTPVSTNVVIEVEDVNDPPEFEVTVKKANVFVFVYRYKIGEDPAGWMKIDPNTGNITTIQTCDRESPHVVDSVYTLLLHAVDKGDPPMTGTATLHIHLVDENDNLPRPEVEFVDVCMSDGPTTTNISASDADADPYGGPFRFELLGNVEGKWKLDPSYGRNSFTAGLVKELNVQAGFHTLELKISDLQGQYGVYSLNVTVCTCSVTRNCRSRSSPTTAGWGAAGIAFLSLVLLLGKEWRHRSFSVRAHQLNVLLQLQLHIFQQHYCLLPDQLSMKTPAGLKRNILSHFMSMIQSPILKFTFGEEHSERKKKKKKNSHSSTTNLCKCSLFWGSASTASKSSTSQEATRHSECFNV</sequence>
<evidence type="ECO:0000256" key="11">
    <source>
        <dbReference type="SAM" id="SignalP"/>
    </source>
</evidence>
<dbReference type="GO" id="GO:0007043">
    <property type="term" value="P:cell-cell junction assembly"/>
    <property type="evidence" value="ECO:0007669"/>
    <property type="project" value="TreeGrafter"/>
</dbReference>
<name>A0A3Q3BFS5_KRYMA</name>
<dbReference type="InterPro" id="IPR020894">
    <property type="entry name" value="Cadherin_CS"/>
</dbReference>
<dbReference type="GO" id="GO:0044331">
    <property type="term" value="P:cell-cell adhesion mediated by cadherin"/>
    <property type="evidence" value="ECO:0007669"/>
    <property type="project" value="TreeGrafter"/>
</dbReference>
<evidence type="ECO:0000256" key="6">
    <source>
        <dbReference type="ARBA" id="ARBA00022837"/>
    </source>
</evidence>
<dbReference type="InterPro" id="IPR002126">
    <property type="entry name" value="Cadherin-like_dom"/>
</dbReference>
<dbReference type="GO" id="GO:0045296">
    <property type="term" value="F:cadherin binding"/>
    <property type="evidence" value="ECO:0007669"/>
    <property type="project" value="TreeGrafter"/>
</dbReference>
<accession>A0A3Q3BFS5</accession>
<reference evidence="13" key="1">
    <citation type="submission" date="2025-08" db="UniProtKB">
        <authorList>
            <consortium name="Ensembl"/>
        </authorList>
    </citation>
    <scope>IDENTIFICATION</scope>
</reference>
<evidence type="ECO:0000256" key="4">
    <source>
        <dbReference type="ARBA" id="ARBA00022729"/>
    </source>
</evidence>
<dbReference type="FunFam" id="2.60.40.60:FF:000019">
    <property type="entry name" value="Cadherin 2"/>
    <property type="match status" value="1"/>
</dbReference>
<dbReference type="InterPro" id="IPR015919">
    <property type="entry name" value="Cadherin-like_sf"/>
</dbReference>
<dbReference type="FunFam" id="2.60.40.60:FF:000095">
    <property type="entry name" value="Cadherin 13"/>
    <property type="match status" value="1"/>
</dbReference>
<feature type="domain" description="Cadherin" evidence="12">
    <location>
        <begin position="326"/>
        <end position="401"/>
    </location>
</feature>
<feature type="signal peptide" evidence="11">
    <location>
        <begin position="1"/>
        <end position="28"/>
    </location>
</feature>
<evidence type="ECO:0000256" key="5">
    <source>
        <dbReference type="ARBA" id="ARBA00022737"/>
    </source>
</evidence>
<feature type="domain" description="Cadherin" evidence="12">
    <location>
        <begin position="212"/>
        <end position="312"/>
    </location>
</feature>
<dbReference type="SUPFAM" id="SSF49313">
    <property type="entry name" value="Cadherin-like"/>
    <property type="match status" value="4"/>
</dbReference>
<dbReference type="SMART" id="SM00112">
    <property type="entry name" value="CA"/>
    <property type="match status" value="4"/>
</dbReference>
<dbReference type="GO" id="GO:0005912">
    <property type="term" value="C:adherens junction"/>
    <property type="evidence" value="ECO:0007669"/>
    <property type="project" value="TreeGrafter"/>
</dbReference>
<keyword evidence="14" id="KW-1185">Reference proteome</keyword>
<dbReference type="GO" id="GO:0016339">
    <property type="term" value="P:calcium-dependent cell-cell adhesion via plasma membrane cell adhesion molecules"/>
    <property type="evidence" value="ECO:0007669"/>
    <property type="project" value="TreeGrafter"/>
</dbReference>
<evidence type="ECO:0000313" key="14">
    <source>
        <dbReference type="Proteomes" id="UP000264800"/>
    </source>
</evidence>
<dbReference type="PROSITE" id="PS00232">
    <property type="entry name" value="CADHERIN_1"/>
    <property type="match status" value="2"/>
</dbReference>
<proteinExistence type="predicted"/>
<dbReference type="Gene3D" id="2.60.40.60">
    <property type="entry name" value="Cadherins"/>
    <property type="match status" value="4"/>
</dbReference>
<reference evidence="13" key="2">
    <citation type="submission" date="2025-09" db="UniProtKB">
        <authorList>
            <consortium name="Ensembl"/>
        </authorList>
    </citation>
    <scope>IDENTIFICATION</scope>
</reference>
<organism evidence="13 14">
    <name type="scientific">Kryptolebias marmoratus</name>
    <name type="common">Mangrove killifish</name>
    <name type="synonym">Rivulus marmoratus</name>
    <dbReference type="NCBI Taxonomy" id="37003"/>
    <lineage>
        <taxon>Eukaryota</taxon>
        <taxon>Metazoa</taxon>
        <taxon>Chordata</taxon>
        <taxon>Craniata</taxon>
        <taxon>Vertebrata</taxon>
        <taxon>Euteleostomi</taxon>
        <taxon>Actinopterygii</taxon>
        <taxon>Neopterygii</taxon>
        <taxon>Teleostei</taxon>
        <taxon>Neoteleostei</taxon>
        <taxon>Acanthomorphata</taxon>
        <taxon>Ovalentaria</taxon>
        <taxon>Atherinomorphae</taxon>
        <taxon>Cyprinodontiformes</taxon>
        <taxon>Rivulidae</taxon>
        <taxon>Kryptolebias</taxon>
    </lineage>
</organism>
<dbReference type="PRINTS" id="PR00205">
    <property type="entry name" value="CADHERIN"/>
</dbReference>
<dbReference type="CDD" id="cd11304">
    <property type="entry name" value="Cadherin_repeat"/>
    <property type="match status" value="3"/>
</dbReference>
<evidence type="ECO:0000256" key="10">
    <source>
        <dbReference type="PROSITE-ProRule" id="PRU00043"/>
    </source>
</evidence>
<dbReference type="Ensembl" id="ENSKMAT00000023914.1">
    <property type="protein sequence ID" value="ENSKMAP00000023614.1"/>
    <property type="gene ID" value="ENSKMAG00000017476.1"/>
</dbReference>
<dbReference type="PANTHER" id="PTHR24027">
    <property type="entry name" value="CADHERIN-23"/>
    <property type="match status" value="1"/>
</dbReference>
<keyword evidence="6 10" id="KW-0106">Calcium</keyword>
<dbReference type="GO" id="GO:0008013">
    <property type="term" value="F:beta-catenin binding"/>
    <property type="evidence" value="ECO:0007669"/>
    <property type="project" value="TreeGrafter"/>
</dbReference>
<evidence type="ECO:0000313" key="13">
    <source>
        <dbReference type="Ensembl" id="ENSKMAP00000023614.1"/>
    </source>
</evidence>
<keyword evidence="9" id="KW-0325">Glycoprotein</keyword>
<dbReference type="GO" id="GO:0007156">
    <property type="term" value="P:homophilic cell adhesion via plasma membrane adhesion molecules"/>
    <property type="evidence" value="ECO:0007669"/>
    <property type="project" value="InterPro"/>
</dbReference>
<protein>
    <submittedName>
        <fullName evidence="13">Cadherin-like protein 26</fullName>
    </submittedName>
</protein>
<dbReference type="PROSITE" id="PS50268">
    <property type="entry name" value="CADHERIN_2"/>
    <property type="match status" value="4"/>
</dbReference>
<keyword evidence="8" id="KW-0472">Membrane</keyword>
<feature type="domain" description="Cadherin" evidence="12">
    <location>
        <begin position="108"/>
        <end position="201"/>
    </location>
</feature>
<dbReference type="AlphaFoldDB" id="A0A3Q3BFS5"/>
<dbReference type="GeneTree" id="ENSGT00940000155218"/>
<evidence type="ECO:0000256" key="2">
    <source>
        <dbReference type="ARBA" id="ARBA00022475"/>
    </source>
</evidence>